<organism evidence="1 2">
    <name type="scientific">Nephila pilipes</name>
    <name type="common">Giant wood spider</name>
    <name type="synonym">Nephila maculata</name>
    <dbReference type="NCBI Taxonomy" id="299642"/>
    <lineage>
        <taxon>Eukaryota</taxon>
        <taxon>Metazoa</taxon>
        <taxon>Ecdysozoa</taxon>
        <taxon>Arthropoda</taxon>
        <taxon>Chelicerata</taxon>
        <taxon>Arachnida</taxon>
        <taxon>Araneae</taxon>
        <taxon>Araneomorphae</taxon>
        <taxon>Entelegynae</taxon>
        <taxon>Araneoidea</taxon>
        <taxon>Nephilidae</taxon>
        <taxon>Nephila</taxon>
    </lineage>
</organism>
<evidence type="ECO:0000313" key="2">
    <source>
        <dbReference type="Proteomes" id="UP000887013"/>
    </source>
</evidence>
<dbReference type="Proteomes" id="UP000887013">
    <property type="component" value="Unassembled WGS sequence"/>
</dbReference>
<name>A0A8X6T895_NEPPI</name>
<gene>
    <name evidence="1" type="primary">NCL1_18964</name>
    <name evidence="1" type="ORF">NPIL_334311</name>
</gene>
<dbReference type="EMBL" id="BMAW01051575">
    <property type="protein sequence ID" value="GFS81224.1"/>
    <property type="molecule type" value="Genomic_DNA"/>
</dbReference>
<reference evidence="1" key="1">
    <citation type="submission" date="2020-08" db="EMBL/GenBank/DDBJ databases">
        <title>Multicomponent nature underlies the extraordinary mechanical properties of spider dragline silk.</title>
        <authorList>
            <person name="Kono N."/>
            <person name="Nakamura H."/>
            <person name="Mori M."/>
            <person name="Yoshida Y."/>
            <person name="Ohtoshi R."/>
            <person name="Malay A.D."/>
            <person name="Moran D.A.P."/>
            <person name="Tomita M."/>
            <person name="Numata K."/>
            <person name="Arakawa K."/>
        </authorList>
    </citation>
    <scope>NUCLEOTIDE SEQUENCE</scope>
</reference>
<accession>A0A8X6T895</accession>
<dbReference type="AlphaFoldDB" id="A0A8X6T895"/>
<sequence>MLSDYCLYGWYGVVHDANNFQDSLSEWMKDKPLSILQLDPADRAVLRIAGESHFRFCFPLAVSCSRGCTMCATVCSMWAS</sequence>
<protein>
    <submittedName>
        <fullName evidence="1">Uncharacterized protein</fullName>
    </submittedName>
</protein>
<proteinExistence type="predicted"/>
<evidence type="ECO:0000313" key="1">
    <source>
        <dbReference type="EMBL" id="GFS81224.1"/>
    </source>
</evidence>
<keyword evidence="2" id="KW-1185">Reference proteome</keyword>
<comment type="caution">
    <text evidence="1">The sequence shown here is derived from an EMBL/GenBank/DDBJ whole genome shotgun (WGS) entry which is preliminary data.</text>
</comment>
<dbReference type="OrthoDB" id="6426592at2759"/>